<accession>A0A8H2VEP6</accession>
<dbReference type="EMBL" id="CAEFZW010000004">
    <property type="protein sequence ID" value="CAB4254195.1"/>
    <property type="molecule type" value="Genomic_DNA"/>
</dbReference>
<organism evidence="2 3">
    <name type="scientific">Maudiozyma barnettii</name>
    <dbReference type="NCBI Taxonomy" id="61262"/>
    <lineage>
        <taxon>Eukaryota</taxon>
        <taxon>Fungi</taxon>
        <taxon>Dikarya</taxon>
        <taxon>Ascomycota</taxon>
        <taxon>Saccharomycotina</taxon>
        <taxon>Saccharomycetes</taxon>
        <taxon>Saccharomycetales</taxon>
        <taxon>Saccharomycetaceae</taxon>
        <taxon>Maudiozyma</taxon>
    </lineage>
</organism>
<dbReference type="RefSeq" id="XP_041406039.1">
    <property type="nucleotide sequence ID" value="XM_041550105.1"/>
</dbReference>
<feature type="compositionally biased region" description="Basic residues" evidence="1">
    <location>
        <begin position="278"/>
        <end position="287"/>
    </location>
</feature>
<protein>
    <submittedName>
        <fullName evidence="2">Uncharacterized protein</fullName>
    </submittedName>
</protein>
<keyword evidence="3" id="KW-1185">Reference proteome</keyword>
<dbReference type="AlphaFoldDB" id="A0A8H2VEP6"/>
<reference evidence="2 3" key="1">
    <citation type="submission" date="2020-05" db="EMBL/GenBank/DDBJ databases">
        <authorList>
            <person name="Casaregola S."/>
            <person name="Devillers H."/>
            <person name="Grondin C."/>
        </authorList>
    </citation>
    <scope>NUCLEOTIDE SEQUENCE [LARGE SCALE GENOMIC DNA]</scope>
    <source>
        <strain evidence="2 3">CLIB 1767</strain>
    </source>
</reference>
<proteinExistence type="predicted"/>
<dbReference type="OrthoDB" id="4067626at2759"/>
<feature type="compositionally biased region" description="Basic and acidic residues" evidence="1">
    <location>
        <begin position="288"/>
        <end position="303"/>
    </location>
</feature>
<feature type="compositionally biased region" description="Basic residues" evidence="1">
    <location>
        <begin position="320"/>
        <end position="334"/>
    </location>
</feature>
<dbReference type="GeneID" id="64857181"/>
<name>A0A8H2VEP6_9SACH</name>
<evidence type="ECO:0000313" key="3">
    <source>
        <dbReference type="Proteomes" id="UP000644660"/>
    </source>
</evidence>
<evidence type="ECO:0000313" key="2">
    <source>
        <dbReference type="EMBL" id="CAB4254195.1"/>
    </source>
</evidence>
<feature type="region of interest" description="Disordered" evidence="1">
    <location>
        <begin position="277"/>
        <end position="334"/>
    </location>
</feature>
<sequence length="334" mass="37853">MGIEDDINCLFQKTDTADTVDLRYWSSYKGYYEVAFQDDQKDVMYVFAVQEGLTNNPIVGMITFADITRQCEEQGIVSTASVIQIWGRVKNCLLQDTLDGFNISESQFKISVKISGLMKVFFIIHFIEIKDCKLVSTIMGSLIKYVTTIAQFCMEETRKVISIMKEKDKNIEYLKVLVKDLGGEQILQKHAPIGSFNHEVLKPFDQTHLRDLILADKQDKIQVVNNGNIFDVGKSYINDIKSSIDEQYLNSVLPKGPEILVPGNSKTLQLKQTCTGKRPLKHHVHKNDKHENLSPIVRRDGMPNKKSNSSDVPGSPTKPTKIRKFGRVKTGKPH</sequence>
<dbReference type="Proteomes" id="UP000644660">
    <property type="component" value="Unassembled WGS sequence"/>
</dbReference>
<gene>
    <name evidence="2" type="ORF">KABA2_04S00748</name>
</gene>
<comment type="caution">
    <text evidence="2">The sequence shown here is derived from an EMBL/GenBank/DDBJ whole genome shotgun (WGS) entry which is preliminary data.</text>
</comment>
<evidence type="ECO:0000256" key="1">
    <source>
        <dbReference type="SAM" id="MobiDB-lite"/>
    </source>
</evidence>